<dbReference type="InterPro" id="IPR039672">
    <property type="entry name" value="MFS_2"/>
</dbReference>
<feature type="transmembrane region" description="Helical" evidence="4">
    <location>
        <begin position="159"/>
        <end position="183"/>
    </location>
</feature>
<gene>
    <name evidence="7" type="ORF">E4650_07315</name>
    <name evidence="6" type="ORF">SAMN04488588_1199</name>
</gene>
<dbReference type="PANTHER" id="PTHR11328">
    <property type="entry name" value="MAJOR FACILITATOR SUPERFAMILY DOMAIN-CONTAINING PROTEIN"/>
    <property type="match status" value="1"/>
</dbReference>
<evidence type="ECO:0000313" key="7">
    <source>
        <dbReference type="EMBL" id="TGG87546.1"/>
    </source>
</evidence>
<dbReference type="InterPro" id="IPR036259">
    <property type="entry name" value="MFS_trans_sf"/>
</dbReference>
<dbReference type="GO" id="GO:0008643">
    <property type="term" value="P:carbohydrate transport"/>
    <property type="evidence" value="ECO:0007669"/>
    <property type="project" value="InterPro"/>
</dbReference>
<dbReference type="PANTHER" id="PTHR11328:SF24">
    <property type="entry name" value="MAJOR FACILITATOR SUPERFAMILY (MFS) PROFILE DOMAIN-CONTAINING PROTEIN"/>
    <property type="match status" value="1"/>
</dbReference>
<feature type="transmembrane region" description="Helical" evidence="4">
    <location>
        <begin position="391"/>
        <end position="410"/>
    </location>
</feature>
<dbReference type="GO" id="GO:0005886">
    <property type="term" value="C:plasma membrane"/>
    <property type="evidence" value="ECO:0007669"/>
    <property type="project" value="TreeGrafter"/>
</dbReference>
<feature type="transmembrane region" description="Helical" evidence="4">
    <location>
        <begin position="94"/>
        <end position="112"/>
    </location>
</feature>
<keyword evidence="3 4" id="KW-0472">Membrane</keyword>
<feature type="transmembrane region" description="Helical" evidence="4">
    <location>
        <begin position="282"/>
        <end position="301"/>
    </location>
</feature>
<feature type="transmembrane region" description="Helical" evidence="4">
    <location>
        <begin position="255"/>
        <end position="276"/>
    </location>
</feature>
<organism evidence="6 8">
    <name type="scientific">Geotoga petraea</name>
    <dbReference type="NCBI Taxonomy" id="28234"/>
    <lineage>
        <taxon>Bacteria</taxon>
        <taxon>Thermotogati</taxon>
        <taxon>Thermotogota</taxon>
        <taxon>Thermotogae</taxon>
        <taxon>Petrotogales</taxon>
        <taxon>Petrotogaceae</taxon>
        <taxon>Geotoga</taxon>
    </lineage>
</organism>
<feature type="transmembrane region" description="Helical" evidence="4">
    <location>
        <begin position="422"/>
        <end position="441"/>
    </location>
</feature>
<dbReference type="SUPFAM" id="SSF103473">
    <property type="entry name" value="MFS general substrate transporter"/>
    <property type="match status" value="1"/>
</dbReference>
<dbReference type="Proteomes" id="UP000297288">
    <property type="component" value="Unassembled WGS sequence"/>
</dbReference>
<evidence type="ECO:0000259" key="5">
    <source>
        <dbReference type="PROSITE" id="PS50850"/>
    </source>
</evidence>
<dbReference type="Pfam" id="PF13347">
    <property type="entry name" value="MFS_2"/>
    <property type="match status" value="1"/>
</dbReference>
<evidence type="ECO:0000313" key="9">
    <source>
        <dbReference type="Proteomes" id="UP000297288"/>
    </source>
</evidence>
<dbReference type="GO" id="GO:0015293">
    <property type="term" value="F:symporter activity"/>
    <property type="evidence" value="ECO:0007669"/>
    <property type="project" value="InterPro"/>
</dbReference>
<keyword evidence="2 4" id="KW-1133">Transmembrane helix</keyword>
<dbReference type="OrthoDB" id="9764596at2"/>
<protein>
    <submittedName>
        <fullName evidence="6">Glycoside/pentoside/hexuronide:cation symporter, GPH family</fullName>
    </submittedName>
    <submittedName>
        <fullName evidence="7">MFS transporter</fullName>
    </submittedName>
</protein>
<feature type="transmembrane region" description="Helical" evidence="4">
    <location>
        <begin position="12"/>
        <end position="33"/>
    </location>
</feature>
<feature type="transmembrane region" description="Helical" evidence="4">
    <location>
        <begin position="53"/>
        <end position="73"/>
    </location>
</feature>
<feature type="transmembrane region" description="Helical" evidence="4">
    <location>
        <begin position="313"/>
        <end position="338"/>
    </location>
</feature>
<keyword evidence="1 4" id="KW-0812">Transmembrane</keyword>
<accession>A0A1G6M0E9</accession>
<proteinExistence type="predicted"/>
<dbReference type="STRING" id="28234.SAMN04488588_1199"/>
<reference evidence="6 8" key="1">
    <citation type="submission" date="2016-10" db="EMBL/GenBank/DDBJ databases">
        <authorList>
            <person name="de Groot N.N."/>
        </authorList>
    </citation>
    <scope>NUCLEOTIDE SEQUENCE [LARGE SCALE GENOMIC DNA]</scope>
    <source>
        <strain evidence="6 8">WG14</strain>
    </source>
</reference>
<dbReference type="EMBL" id="SRME01000004">
    <property type="protein sequence ID" value="TGG87546.1"/>
    <property type="molecule type" value="Genomic_DNA"/>
</dbReference>
<keyword evidence="8" id="KW-1185">Reference proteome</keyword>
<reference evidence="7 9" key="2">
    <citation type="submission" date="2019-04" db="EMBL/GenBank/DDBJ databases">
        <title>Draft genome sequence data and analysis of a Fermenting Bacterium, Geotoga petraea strain HO-Geo1, isolated from heavy-oil petroleum reservoir in Russia.</title>
        <authorList>
            <person name="Grouzdev D.S."/>
            <person name="Semenova E.M."/>
            <person name="Sokolova D.S."/>
            <person name="Tourova T.P."/>
            <person name="Poltaraus A.B."/>
            <person name="Nazina T.N."/>
        </authorList>
    </citation>
    <scope>NUCLEOTIDE SEQUENCE [LARGE SCALE GENOMIC DNA]</scope>
    <source>
        <strain evidence="7 9">HO-Geo1</strain>
    </source>
</reference>
<name>A0A1G6M0E9_9BACT</name>
<evidence type="ECO:0000313" key="8">
    <source>
        <dbReference type="Proteomes" id="UP000199322"/>
    </source>
</evidence>
<sequence>MDRPKLPLSKQIAFSIGQLGWAILMGLINSYLVYFYSPPESAEIPYFIPQGNIFGIFTIIGLITIAGRALDAITDPWIATLSDRHKSPKGRRIPFLKIAVIPFSVLTVLIFWPPVDYISGFNVVWLTITLLTFYIFYTMYVTPYFALIPELGKTANERLNLSTYISVTFFLGTAVASQAAMIWNKLAEMGIDKVLAIRYTFIGLAGLSFLFLMFPIWFIDERKYSESKPSEINMMEALKSAFSKKEFRVFAISDLSYFLALTILQTGLIYYITVLLELPESLYSTIFILLGVLSFLFYPFVNLTARKIGKKKLMIIAFSFFTIMYLLVFTLGMDIWFIPNTIQIYVLIALAAFPMAVFGILPNAILSDIAEHDAVTTGNKKEAIFYGVRTLMSKIGQMLSMFIFSSLLLFGKDIGDSLGIRLTGPVAAAFSLLGLIFFLMYDEKKMLSVNKKD</sequence>
<evidence type="ECO:0000256" key="2">
    <source>
        <dbReference type="ARBA" id="ARBA00022989"/>
    </source>
</evidence>
<feature type="transmembrane region" description="Helical" evidence="4">
    <location>
        <begin position="195"/>
        <end position="219"/>
    </location>
</feature>
<dbReference type="Gene3D" id="1.20.1250.20">
    <property type="entry name" value="MFS general substrate transporter like domains"/>
    <property type="match status" value="2"/>
</dbReference>
<feature type="domain" description="Major facilitator superfamily (MFS) profile" evidence="5">
    <location>
        <begin position="18"/>
        <end position="446"/>
    </location>
</feature>
<feature type="transmembrane region" description="Helical" evidence="4">
    <location>
        <begin position="344"/>
        <end position="370"/>
    </location>
</feature>
<evidence type="ECO:0000313" key="6">
    <source>
        <dbReference type="EMBL" id="SDC49002.1"/>
    </source>
</evidence>
<evidence type="ECO:0000256" key="3">
    <source>
        <dbReference type="ARBA" id="ARBA00023136"/>
    </source>
</evidence>
<dbReference type="EMBL" id="FMYV01000004">
    <property type="protein sequence ID" value="SDC49002.1"/>
    <property type="molecule type" value="Genomic_DNA"/>
</dbReference>
<dbReference type="InterPro" id="IPR020846">
    <property type="entry name" value="MFS_dom"/>
</dbReference>
<dbReference type="AlphaFoldDB" id="A0A1G6M0E9"/>
<dbReference type="RefSeq" id="WP_091403618.1">
    <property type="nucleotide sequence ID" value="NZ_FMYV01000004.1"/>
</dbReference>
<dbReference type="PROSITE" id="PS50850">
    <property type="entry name" value="MFS"/>
    <property type="match status" value="1"/>
</dbReference>
<feature type="transmembrane region" description="Helical" evidence="4">
    <location>
        <begin position="124"/>
        <end position="147"/>
    </location>
</feature>
<evidence type="ECO:0000256" key="1">
    <source>
        <dbReference type="ARBA" id="ARBA00022692"/>
    </source>
</evidence>
<evidence type="ECO:0000256" key="4">
    <source>
        <dbReference type="SAM" id="Phobius"/>
    </source>
</evidence>
<dbReference type="Proteomes" id="UP000199322">
    <property type="component" value="Unassembled WGS sequence"/>
</dbReference>